<reference evidence="6" key="1">
    <citation type="journal article" date="2021" name="Front. Microbiol.">
        <title>Comprehensive Comparative Genomics and Phenotyping of Methylobacterium Species.</title>
        <authorList>
            <person name="Alessa O."/>
            <person name="Ogura Y."/>
            <person name="Fujitani Y."/>
            <person name="Takami H."/>
            <person name="Hayashi T."/>
            <person name="Sahin N."/>
            <person name="Tani A."/>
        </authorList>
    </citation>
    <scope>NUCLEOTIDE SEQUENCE</scope>
    <source>
        <strain evidence="6">DSM 14458</strain>
    </source>
</reference>
<keyword evidence="1 4" id="KW-0812">Transmembrane</keyword>
<dbReference type="PANTHER" id="PTHR23521">
    <property type="entry name" value="TRANSPORTER MFS SUPERFAMILY"/>
    <property type="match status" value="1"/>
</dbReference>
<dbReference type="Gene3D" id="1.20.1250.20">
    <property type="entry name" value="MFS general substrate transporter like domains"/>
    <property type="match status" value="2"/>
</dbReference>
<evidence type="ECO:0000259" key="5">
    <source>
        <dbReference type="PROSITE" id="PS50850"/>
    </source>
</evidence>
<dbReference type="SUPFAM" id="SSF103473">
    <property type="entry name" value="MFS general substrate transporter"/>
    <property type="match status" value="1"/>
</dbReference>
<keyword evidence="2 4" id="KW-1133">Transmembrane helix</keyword>
<feature type="transmembrane region" description="Helical" evidence="4">
    <location>
        <begin position="105"/>
        <end position="126"/>
    </location>
</feature>
<reference evidence="6" key="2">
    <citation type="submission" date="2021-08" db="EMBL/GenBank/DDBJ databases">
        <authorList>
            <person name="Tani A."/>
            <person name="Ola A."/>
            <person name="Ogura Y."/>
            <person name="Katsura K."/>
            <person name="Hayashi T."/>
        </authorList>
    </citation>
    <scope>NUCLEOTIDE SEQUENCE</scope>
    <source>
        <strain evidence="6">DSM 14458</strain>
    </source>
</reference>
<feature type="transmembrane region" description="Helical" evidence="4">
    <location>
        <begin position="81"/>
        <end position="99"/>
    </location>
</feature>
<dbReference type="InterPro" id="IPR047200">
    <property type="entry name" value="MFS_YcaD-like"/>
</dbReference>
<feature type="transmembrane region" description="Helical" evidence="4">
    <location>
        <begin position="12"/>
        <end position="37"/>
    </location>
</feature>
<dbReference type="Pfam" id="PF07690">
    <property type="entry name" value="MFS_1"/>
    <property type="match status" value="1"/>
</dbReference>
<name>A0ABQ4UUR0_9HYPH</name>
<dbReference type="InterPro" id="IPR036259">
    <property type="entry name" value="MFS_trans_sf"/>
</dbReference>
<feature type="transmembrane region" description="Helical" evidence="4">
    <location>
        <begin position="49"/>
        <end position="69"/>
    </location>
</feature>
<evidence type="ECO:0000313" key="7">
    <source>
        <dbReference type="Proteomes" id="UP001055093"/>
    </source>
</evidence>
<evidence type="ECO:0000313" key="6">
    <source>
        <dbReference type="EMBL" id="GJE75853.1"/>
    </source>
</evidence>
<organism evidence="6 7">
    <name type="scientific">Methylorubrum suomiense</name>
    <dbReference type="NCBI Taxonomy" id="144191"/>
    <lineage>
        <taxon>Bacteria</taxon>
        <taxon>Pseudomonadati</taxon>
        <taxon>Pseudomonadota</taxon>
        <taxon>Alphaproteobacteria</taxon>
        <taxon>Hyphomicrobiales</taxon>
        <taxon>Methylobacteriaceae</taxon>
        <taxon>Methylorubrum</taxon>
    </lineage>
</organism>
<sequence length="387" mass="39148">MSILVAPSDRDRLGAMSAAIACVAVVGIGLGLSIPLLSLEMERMGASSVVIGLNTAVAGLAAILTVPFVPRLAAKLGVVRLLALAIGLGGLCLVAFKLLPHLALWFPLRFVFSTTLGALFVLSEFWINDAAPPERRGLVMGIYATVLALGFAVGPALLTLLGTEGFAPYLAGAGLFFLGLLPLALARTLSPALAHGEGGRLATYLRLAPVAVLAAALYGAVEAGAFAILPLYGLRIGLDARAAAGLVSAAALGNVLFQIPVGLLADRVDRRAVMLGASLLGALGAALIPAASGSFAALAALIFAWGGIAGTLYTVGLAHLGASLRGPDLAGANAAFVMLYNVGLMLGPPLVGGGMDLAPPHGFAWALALLFVAFALPVATSLWRRPA</sequence>
<proteinExistence type="predicted"/>
<keyword evidence="3 4" id="KW-0472">Membrane</keyword>
<dbReference type="EMBL" id="BPRE01000006">
    <property type="protein sequence ID" value="GJE75853.1"/>
    <property type="molecule type" value="Genomic_DNA"/>
</dbReference>
<feature type="transmembrane region" description="Helical" evidence="4">
    <location>
        <begin position="207"/>
        <end position="232"/>
    </location>
</feature>
<dbReference type="Proteomes" id="UP001055093">
    <property type="component" value="Unassembled WGS sequence"/>
</dbReference>
<evidence type="ECO:0000256" key="1">
    <source>
        <dbReference type="ARBA" id="ARBA00022692"/>
    </source>
</evidence>
<dbReference type="CDD" id="cd17477">
    <property type="entry name" value="MFS_YcaD_like"/>
    <property type="match status" value="1"/>
</dbReference>
<dbReference type="InterPro" id="IPR020846">
    <property type="entry name" value="MFS_dom"/>
</dbReference>
<dbReference type="PROSITE" id="PS50850">
    <property type="entry name" value="MFS"/>
    <property type="match status" value="1"/>
</dbReference>
<dbReference type="RefSeq" id="WP_137831650.1">
    <property type="nucleotide sequence ID" value="NZ_BPRE01000006.1"/>
</dbReference>
<feature type="transmembrane region" description="Helical" evidence="4">
    <location>
        <begin position="272"/>
        <end position="291"/>
    </location>
</feature>
<feature type="transmembrane region" description="Helical" evidence="4">
    <location>
        <begin position="138"/>
        <end position="160"/>
    </location>
</feature>
<evidence type="ECO:0000256" key="4">
    <source>
        <dbReference type="SAM" id="Phobius"/>
    </source>
</evidence>
<dbReference type="PANTHER" id="PTHR23521:SF3">
    <property type="entry name" value="MFS TRANSPORTER"/>
    <property type="match status" value="1"/>
</dbReference>
<feature type="transmembrane region" description="Helical" evidence="4">
    <location>
        <begin position="363"/>
        <end position="383"/>
    </location>
</feature>
<comment type="caution">
    <text evidence="6">The sequence shown here is derived from an EMBL/GenBank/DDBJ whole genome shotgun (WGS) entry which is preliminary data.</text>
</comment>
<feature type="domain" description="Major facilitator superfamily (MFS) profile" evidence="5">
    <location>
        <begin position="203"/>
        <end position="387"/>
    </location>
</feature>
<keyword evidence="7" id="KW-1185">Reference proteome</keyword>
<protein>
    <submittedName>
        <fullName evidence="6">MFS-type transporter YcaD</fullName>
    </submittedName>
</protein>
<feature type="transmembrane region" description="Helical" evidence="4">
    <location>
        <begin position="297"/>
        <end position="318"/>
    </location>
</feature>
<feature type="transmembrane region" description="Helical" evidence="4">
    <location>
        <begin position="166"/>
        <end position="186"/>
    </location>
</feature>
<dbReference type="InterPro" id="IPR011701">
    <property type="entry name" value="MFS"/>
</dbReference>
<feature type="transmembrane region" description="Helical" evidence="4">
    <location>
        <begin position="244"/>
        <end position="265"/>
    </location>
</feature>
<feature type="transmembrane region" description="Helical" evidence="4">
    <location>
        <begin position="330"/>
        <end position="351"/>
    </location>
</feature>
<gene>
    <name evidence="6" type="primary">ycaD</name>
    <name evidence="6" type="ORF">BGCPKDLD_2440</name>
</gene>
<evidence type="ECO:0000256" key="3">
    <source>
        <dbReference type="ARBA" id="ARBA00023136"/>
    </source>
</evidence>
<evidence type="ECO:0000256" key="2">
    <source>
        <dbReference type="ARBA" id="ARBA00022989"/>
    </source>
</evidence>
<accession>A0ABQ4UUR0</accession>